<organism evidence="5 6">
    <name type="scientific">Sphingobacterium tabacisoli</name>
    <dbReference type="NCBI Taxonomy" id="2044855"/>
    <lineage>
        <taxon>Bacteria</taxon>
        <taxon>Pseudomonadati</taxon>
        <taxon>Bacteroidota</taxon>
        <taxon>Sphingobacteriia</taxon>
        <taxon>Sphingobacteriales</taxon>
        <taxon>Sphingobacteriaceae</taxon>
        <taxon>Sphingobacterium</taxon>
    </lineage>
</organism>
<evidence type="ECO:0000256" key="2">
    <source>
        <dbReference type="ARBA" id="ARBA00023125"/>
    </source>
</evidence>
<dbReference type="InterPro" id="IPR000524">
    <property type="entry name" value="Tscrpt_reg_HTH_GntR"/>
</dbReference>
<dbReference type="EMBL" id="JBHULD010000018">
    <property type="protein sequence ID" value="MFD2556463.1"/>
    <property type="molecule type" value="Genomic_DNA"/>
</dbReference>
<feature type="domain" description="HTH gntR-type" evidence="4">
    <location>
        <begin position="12"/>
        <end position="80"/>
    </location>
</feature>
<dbReference type="PANTHER" id="PTHR38445">
    <property type="entry name" value="HTH-TYPE TRANSCRIPTIONAL REPRESSOR YTRA"/>
    <property type="match status" value="1"/>
</dbReference>
<accession>A0ABW5L6R5</accession>
<keyword evidence="6" id="KW-1185">Reference proteome</keyword>
<dbReference type="PROSITE" id="PS50949">
    <property type="entry name" value="HTH_GNTR"/>
    <property type="match status" value="1"/>
</dbReference>
<dbReference type="Gene3D" id="1.10.10.10">
    <property type="entry name" value="Winged helix-like DNA-binding domain superfamily/Winged helix DNA-binding domain"/>
    <property type="match status" value="1"/>
</dbReference>
<evidence type="ECO:0000259" key="4">
    <source>
        <dbReference type="PROSITE" id="PS50949"/>
    </source>
</evidence>
<comment type="caution">
    <text evidence="5">The sequence shown here is derived from an EMBL/GenBank/DDBJ whole genome shotgun (WGS) entry which is preliminary data.</text>
</comment>
<sequence length="336" mass="39155">MSVKTDSTNNPKVKYLQLVNHIQGLIENDDLHIGDRIPSLNQLQNECSMSKETVLKGINYLVEKGIIEAVYRKGYYVKKKDLQHSYRILLLLDKMNIMREQIYQSILTDIREVADIDVFFHHHNNKVFSNIILENLNNYTHFIVVTFLKEDPSSVLNQIPAHKRIIIDYNQENLEGNYSVIYQDFEYDIYNSFVKLQDKIEKYERLVLIAHREAIHAEQVIRGFVKYCNEHSITYVIQSEVVESEFKKHTGYITFSRYDTDDVALIKLTKKNGYILGKDIGLLSYNDTAVKEILEGGISVISTDFEQMGKSVTEVILTKKVMQKRNKTQVIIRNSF</sequence>
<keyword evidence="1" id="KW-0805">Transcription regulation</keyword>
<name>A0ABW5L6R5_9SPHI</name>
<evidence type="ECO:0000313" key="5">
    <source>
        <dbReference type="EMBL" id="MFD2556463.1"/>
    </source>
</evidence>
<dbReference type="Proteomes" id="UP001597440">
    <property type="component" value="Unassembled WGS sequence"/>
</dbReference>
<dbReference type="PANTHER" id="PTHR38445:SF10">
    <property type="entry name" value="GNTR-FAMILY TRANSCRIPTIONAL REGULATOR"/>
    <property type="match status" value="1"/>
</dbReference>
<dbReference type="SUPFAM" id="SSF46785">
    <property type="entry name" value="Winged helix' DNA-binding domain"/>
    <property type="match status" value="1"/>
</dbReference>
<proteinExistence type="predicted"/>
<dbReference type="SMART" id="SM00345">
    <property type="entry name" value="HTH_GNTR"/>
    <property type="match status" value="1"/>
</dbReference>
<evidence type="ECO:0000256" key="1">
    <source>
        <dbReference type="ARBA" id="ARBA00023015"/>
    </source>
</evidence>
<dbReference type="InterPro" id="IPR036390">
    <property type="entry name" value="WH_DNA-bd_sf"/>
</dbReference>
<dbReference type="RefSeq" id="WP_210352477.1">
    <property type="nucleotide sequence ID" value="NZ_JAEQMU010000001.1"/>
</dbReference>
<dbReference type="SUPFAM" id="SSF53822">
    <property type="entry name" value="Periplasmic binding protein-like I"/>
    <property type="match status" value="1"/>
</dbReference>
<keyword evidence="3" id="KW-0804">Transcription</keyword>
<reference evidence="6" key="1">
    <citation type="journal article" date="2019" name="Int. J. Syst. Evol. Microbiol.">
        <title>The Global Catalogue of Microorganisms (GCM) 10K type strain sequencing project: providing services to taxonomists for standard genome sequencing and annotation.</title>
        <authorList>
            <consortium name="The Broad Institute Genomics Platform"/>
            <consortium name="The Broad Institute Genome Sequencing Center for Infectious Disease"/>
            <person name="Wu L."/>
            <person name="Ma J."/>
        </authorList>
    </citation>
    <scope>NUCLEOTIDE SEQUENCE [LARGE SCALE GENOMIC DNA]</scope>
    <source>
        <strain evidence="6">KCTC 52298</strain>
    </source>
</reference>
<dbReference type="Gene3D" id="3.40.50.2300">
    <property type="match status" value="2"/>
</dbReference>
<dbReference type="InterPro" id="IPR028082">
    <property type="entry name" value="Peripla_BP_I"/>
</dbReference>
<dbReference type="CDD" id="cd07377">
    <property type="entry name" value="WHTH_GntR"/>
    <property type="match status" value="1"/>
</dbReference>
<evidence type="ECO:0000313" key="6">
    <source>
        <dbReference type="Proteomes" id="UP001597440"/>
    </source>
</evidence>
<keyword evidence="2" id="KW-0238">DNA-binding</keyword>
<protein>
    <submittedName>
        <fullName evidence="5">GntR family transcriptional regulator</fullName>
    </submittedName>
</protein>
<dbReference type="InterPro" id="IPR036388">
    <property type="entry name" value="WH-like_DNA-bd_sf"/>
</dbReference>
<gene>
    <name evidence="5" type="ORF">ACFSQW_18855</name>
</gene>
<evidence type="ECO:0000256" key="3">
    <source>
        <dbReference type="ARBA" id="ARBA00023163"/>
    </source>
</evidence>
<dbReference type="Pfam" id="PF00392">
    <property type="entry name" value="GntR"/>
    <property type="match status" value="1"/>
</dbReference>